<keyword evidence="1" id="KW-0732">Signal</keyword>
<feature type="chain" id="PRO_5008598410" evidence="1">
    <location>
        <begin position="18"/>
        <end position="179"/>
    </location>
</feature>
<dbReference type="OrthoDB" id="3426753at2759"/>
<sequence length="179" mass="19153">MLSKLLILVCSVAGALAADGVFYPPVARSFLSIDYQVGFPINTTTPNGIVVTVPVWGGDITGTFNGHIVPNITSSVESYLQNAGGVYTSFNARYLFENDAGEHLVATVVGTTSYSDVDLHGFGYATLTTDIDRLKWVNTGMFVAEWQATLETGKAEIQIFELATGGRLDCAPIHALKQS</sequence>
<accession>A0A1B7P4Z4</accession>
<feature type="signal peptide" evidence="1">
    <location>
        <begin position="1"/>
        <end position="17"/>
    </location>
</feature>
<dbReference type="AlphaFoldDB" id="A0A1B7P4Z4"/>
<name>A0A1B7P4Z4_9EURO</name>
<evidence type="ECO:0000313" key="2">
    <source>
        <dbReference type="EMBL" id="OAX84104.1"/>
    </source>
</evidence>
<dbReference type="Proteomes" id="UP000091918">
    <property type="component" value="Unassembled WGS sequence"/>
</dbReference>
<comment type="caution">
    <text evidence="2">The sequence shown here is derived from an EMBL/GenBank/DDBJ whole genome shotgun (WGS) entry which is preliminary data.</text>
</comment>
<keyword evidence="3" id="KW-1185">Reference proteome</keyword>
<organism evidence="2 3">
    <name type="scientific">Emergomyces africanus</name>
    <dbReference type="NCBI Taxonomy" id="1955775"/>
    <lineage>
        <taxon>Eukaryota</taxon>
        <taxon>Fungi</taxon>
        <taxon>Dikarya</taxon>
        <taxon>Ascomycota</taxon>
        <taxon>Pezizomycotina</taxon>
        <taxon>Eurotiomycetes</taxon>
        <taxon>Eurotiomycetidae</taxon>
        <taxon>Onygenales</taxon>
        <taxon>Ajellomycetaceae</taxon>
        <taxon>Emergomyces</taxon>
    </lineage>
</organism>
<proteinExistence type="predicted"/>
<gene>
    <name evidence="2" type="ORF">ACJ72_01516</name>
</gene>
<dbReference type="EMBL" id="LGUA01000104">
    <property type="protein sequence ID" value="OAX84104.1"/>
    <property type="molecule type" value="Genomic_DNA"/>
</dbReference>
<reference evidence="2 3" key="1">
    <citation type="submission" date="2015-07" db="EMBL/GenBank/DDBJ databases">
        <title>Emmonsia species relationships and genome sequence.</title>
        <authorList>
            <person name="Cuomo C.A."/>
            <person name="Schwartz I.S."/>
            <person name="Kenyon C."/>
            <person name="de Hoog G.S."/>
            <person name="Govender N.P."/>
            <person name="Botha A."/>
            <person name="Moreno L."/>
            <person name="de Vries M."/>
            <person name="Munoz J.F."/>
            <person name="Stielow J.B."/>
        </authorList>
    </citation>
    <scope>NUCLEOTIDE SEQUENCE [LARGE SCALE GENOMIC DNA]</scope>
    <source>
        <strain evidence="2 3">CBS 136260</strain>
    </source>
</reference>
<dbReference type="Gene3D" id="2.40.160.20">
    <property type="match status" value="1"/>
</dbReference>
<protein>
    <submittedName>
        <fullName evidence="2">Uncharacterized protein</fullName>
    </submittedName>
</protein>
<dbReference type="Pfam" id="PF11578">
    <property type="entry name" value="DUF3237"/>
    <property type="match status" value="1"/>
</dbReference>
<evidence type="ECO:0000256" key="1">
    <source>
        <dbReference type="SAM" id="SignalP"/>
    </source>
</evidence>
<evidence type="ECO:0000313" key="3">
    <source>
        <dbReference type="Proteomes" id="UP000091918"/>
    </source>
</evidence>